<protein>
    <submittedName>
        <fullName evidence="2">Polyketide biosynthesis 3-hydroxy-3-methylglutaryl-CoA synthase-like enzyme PksG</fullName>
    </submittedName>
</protein>
<comment type="caution">
    <text evidence="2">The sequence shown here is derived from an EMBL/GenBank/DDBJ whole genome shotgun (WGS) entry which is preliminary data.</text>
</comment>
<dbReference type="CDD" id="cd00827">
    <property type="entry name" value="init_cond_enzymes"/>
    <property type="match status" value="1"/>
</dbReference>
<dbReference type="Proteomes" id="UP000587527">
    <property type="component" value="Unassembled WGS sequence"/>
</dbReference>
<dbReference type="Pfam" id="PF08540">
    <property type="entry name" value="HMG_CoA_synt_C"/>
    <property type="match status" value="1"/>
</dbReference>
<name>A0A841BLM2_9ACTN</name>
<proteinExistence type="predicted"/>
<dbReference type="RefSeq" id="WP_184832898.1">
    <property type="nucleotide sequence ID" value="NZ_JACHMN010000001.1"/>
</dbReference>
<dbReference type="SUPFAM" id="SSF53901">
    <property type="entry name" value="Thiolase-like"/>
    <property type="match status" value="2"/>
</dbReference>
<evidence type="ECO:0000313" key="3">
    <source>
        <dbReference type="Proteomes" id="UP000587527"/>
    </source>
</evidence>
<evidence type="ECO:0000259" key="1">
    <source>
        <dbReference type="Pfam" id="PF08540"/>
    </source>
</evidence>
<dbReference type="InterPro" id="IPR016039">
    <property type="entry name" value="Thiolase-like"/>
</dbReference>
<feature type="domain" description="Hydroxymethylglutaryl-coenzyme A synthase C-terminal" evidence="1">
    <location>
        <begin position="269"/>
        <end position="354"/>
    </location>
</feature>
<dbReference type="Gene3D" id="3.40.47.10">
    <property type="match status" value="2"/>
</dbReference>
<reference evidence="2 3" key="1">
    <citation type="submission" date="2020-08" db="EMBL/GenBank/DDBJ databases">
        <title>Sequencing the genomes of 1000 actinobacteria strains.</title>
        <authorList>
            <person name="Klenk H.-P."/>
        </authorList>
    </citation>
    <scope>NUCLEOTIDE SEQUENCE [LARGE SCALE GENOMIC DNA]</scope>
    <source>
        <strain evidence="2 3">DSM 45362</strain>
    </source>
</reference>
<sequence>MSDPVGIESINAYCGLARLSVPSLFEERGLDLQRLPNVLMRHKSVALGCEDTLTYAVNAARPLLDGLDPAVRASIELLVVATESGLDYSKSVAATARHHLELPRSCRVIEVKQACSAGVTGLHLAASAVAAARPGVRALVIAADVPVLIRGTYIEPSQGAGAVAVLVGREPALCVVDPAVAGLYTFDVADFLRPTPDEHLWDIDLSLMCFIECLREAYLDYAARSGSKEFDHDFDQLAMHTPFPGMVKGAHRALQRTLGLRDPAAVEADFRRRLEPSLRYPAEVGNIYAATALLALASASDALPPGAPDTSVGLFAYGSGCASEFWRVRLPAGAGELSRAAGIATHLDSRAPISVGEYDRLADDAVRVMPGARDAVIDRDALAHYLDRPSSTRPLLTLAGIRGHRREYSWWKGRP</sequence>
<evidence type="ECO:0000313" key="2">
    <source>
        <dbReference type="EMBL" id="MBB5867761.1"/>
    </source>
</evidence>
<gene>
    <name evidence="2" type="ORF">F4553_001140</name>
</gene>
<dbReference type="EMBL" id="JACHMN010000001">
    <property type="protein sequence ID" value="MBB5867761.1"/>
    <property type="molecule type" value="Genomic_DNA"/>
</dbReference>
<dbReference type="InterPro" id="IPR013746">
    <property type="entry name" value="HMG_CoA_synt_C_dom"/>
</dbReference>
<dbReference type="GO" id="GO:0006084">
    <property type="term" value="P:acetyl-CoA metabolic process"/>
    <property type="evidence" value="ECO:0007669"/>
    <property type="project" value="InterPro"/>
</dbReference>
<dbReference type="AlphaFoldDB" id="A0A841BLM2"/>
<accession>A0A841BLM2</accession>
<keyword evidence="3" id="KW-1185">Reference proteome</keyword>
<organism evidence="2 3">
    <name type="scientific">Allocatelliglobosispora scoriae</name>
    <dbReference type="NCBI Taxonomy" id="643052"/>
    <lineage>
        <taxon>Bacteria</taxon>
        <taxon>Bacillati</taxon>
        <taxon>Actinomycetota</taxon>
        <taxon>Actinomycetes</taxon>
        <taxon>Micromonosporales</taxon>
        <taxon>Micromonosporaceae</taxon>
        <taxon>Allocatelliglobosispora</taxon>
    </lineage>
</organism>
<dbReference type="GO" id="GO:0004421">
    <property type="term" value="F:hydroxymethylglutaryl-CoA synthase activity"/>
    <property type="evidence" value="ECO:0007669"/>
    <property type="project" value="InterPro"/>
</dbReference>